<organism evidence="2 3">
    <name type="scientific">Glycomyces sambucus</name>
    <dbReference type="NCBI Taxonomy" id="380244"/>
    <lineage>
        <taxon>Bacteria</taxon>
        <taxon>Bacillati</taxon>
        <taxon>Actinomycetota</taxon>
        <taxon>Actinomycetes</taxon>
        <taxon>Glycomycetales</taxon>
        <taxon>Glycomycetaceae</taxon>
        <taxon>Glycomyces</taxon>
    </lineage>
</organism>
<proteinExistence type="predicted"/>
<feature type="domain" description="AB hydrolase-1" evidence="1">
    <location>
        <begin position="52"/>
        <end position="262"/>
    </location>
</feature>
<evidence type="ECO:0000313" key="2">
    <source>
        <dbReference type="EMBL" id="SDL17870.1"/>
    </source>
</evidence>
<dbReference type="AlphaFoldDB" id="A0A1G9HY19"/>
<keyword evidence="3" id="KW-1185">Reference proteome</keyword>
<dbReference type="GO" id="GO:0016020">
    <property type="term" value="C:membrane"/>
    <property type="evidence" value="ECO:0007669"/>
    <property type="project" value="TreeGrafter"/>
</dbReference>
<dbReference type="Proteomes" id="UP000198662">
    <property type="component" value="Unassembled WGS sequence"/>
</dbReference>
<name>A0A1G9HY19_9ACTN</name>
<evidence type="ECO:0000313" key="3">
    <source>
        <dbReference type="Proteomes" id="UP000198662"/>
    </source>
</evidence>
<dbReference type="PRINTS" id="PR00111">
    <property type="entry name" value="ABHYDROLASE"/>
</dbReference>
<dbReference type="OrthoDB" id="5195507at2"/>
<dbReference type="InterPro" id="IPR050266">
    <property type="entry name" value="AB_hydrolase_sf"/>
</dbReference>
<dbReference type="PANTHER" id="PTHR43798:SF33">
    <property type="entry name" value="HYDROLASE, PUTATIVE (AFU_ORTHOLOGUE AFUA_2G14860)-RELATED"/>
    <property type="match status" value="1"/>
</dbReference>
<dbReference type="STRING" id="380244.SAMN05216298_2911"/>
<dbReference type="InterPro" id="IPR000073">
    <property type="entry name" value="AB_hydrolase_1"/>
</dbReference>
<dbReference type="EMBL" id="FNGF01000004">
    <property type="protein sequence ID" value="SDL17870.1"/>
    <property type="molecule type" value="Genomic_DNA"/>
</dbReference>
<dbReference type="GO" id="GO:0003824">
    <property type="term" value="F:catalytic activity"/>
    <property type="evidence" value="ECO:0007669"/>
    <property type="project" value="UniProtKB-ARBA"/>
</dbReference>
<protein>
    <submittedName>
        <fullName evidence="2">Pimeloyl-ACP methyl ester carboxylesterase</fullName>
    </submittedName>
</protein>
<dbReference type="RefSeq" id="WP_091050136.1">
    <property type="nucleotide sequence ID" value="NZ_FNGF01000004.1"/>
</dbReference>
<gene>
    <name evidence="2" type="ORF">SAMN05216298_2911</name>
</gene>
<dbReference type="PANTHER" id="PTHR43798">
    <property type="entry name" value="MONOACYLGLYCEROL LIPASE"/>
    <property type="match status" value="1"/>
</dbReference>
<evidence type="ECO:0000259" key="1">
    <source>
        <dbReference type="Pfam" id="PF12697"/>
    </source>
</evidence>
<dbReference type="InterPro" id="IPR029058">
    <property type="entry name" value="AB_hydrolase_fold"/>
</dbReference>
<dbReference type="Gene3D" id="3.40.50.1820">
    <property type="entry name" value="alpha/beta hydrolase"/>
    <property type="match status" value="1"/>
</dbReference>
<sequence>MRDWNWKHLREHYRLAAAAPRPDAVFESRWTEVDGVRLHHRASREDPPGTPVLLVHGLAVSHRYMMPLAARLAGSRPVRALDLPGFGLSGDPGRVADVDGLAGWIAAWLEAVGEGPVAVLGNSFGAQVATALAAEYPALVKSLVLVGPTMDSAAATKPRQIWRWLRGLPHEDPGQLPVILRDLADAGVRRAWRTFGIALDDRIEQRLPAVKAPVLIARGAKETVAPQRWVRELDRALPRAETAVVPDAPHDANYTSPDELAALVIPFLERTSAQ</sequence>
<dbReference type="Pfam" id="PF12697">
    <property type="entry name" value="Abhydrolase_6"/>
    <property type="match status" value="1"/>
</dbReference>
<accession>A0A1G9HY19</accession>
<reference evidence="3" key="1">
    <citation type="submission" date="2016-10" db="EMBL/GenBank/DDBJ databases">
        <authorList>
            <person name="Varghese N."/>
            <person name="Submissions S."/>
        </authorList>
    </citation>
    <scope>NUCLEOTIDE SEQUENCE [LARGE SCALE GENOMIC DNA]</scope>
    <source>
        <strain evidence="3">CGMCC 4.3147</strain>
    </source>
</reference>
<dbReference type="SUPFAM" id="SSF53474">
    <property type="entry name" value="alpha/beta-Hydrolases"/>
    <property type="match status" value="1"/>
</dbReference>